<organism evidence="2">
    <name type="scientific">marine sediment metagenome</name>
    <dbReference type="NCBI Taxonomy" id="412755"/>
    <lineage>
        <taxon>unclassified sequences</taxon>
        <taxon>metagenomes</taxon>
        <taxon>ecological metagenomes</taxon>
    </lineage>
</organism>
<dbReference type="EMBL" id="LAZR01000051">
    <property type="protein sequence ID" value="KKN98522.1"/>
    <property type="molecule type" value="Genomic_DNA"/>
</dbReference>
<protein>
    <submittedName>
        <fullName evidence="2">Uncharacterized protein</fullName>
    </submittedName>
</protein>
<accession>A0A0F9VFF2</accession>
<evidence type="ECO:0000313" key="2">
    <source>
        <dbReference type="EMBL" id="KKN98522.1"/>
    </source>
</evidence>
<gene>
    <name evidence="2" type="ORF">LCGC14_0146330</name>
</gene>
<proteinExistence type="predicted"/>
<name>A0A0F9VFF2_9ZZZZ</name>
<comment type="caution">
    <text evidence="2">The sequence shown here is derived from an EMBL/GenBank/DDBJ whole genome shotgun (WGS) entry which is preliminary data.</text>
</comment>
<dbReference type="AlphaFoldDB" id="A0A0F9VFF2"/>
<reference evidence="2" key="1">
    <citation type="journal article" date="2015" name="Nature">
        <title>Complex archaea that bridge the gap between prokaryotes and eukaryotes.</title>
        <authorList>
            <person name="Spang A."/>
            <person name="Saw J.H."/>
            <person name="Jorgensen S.L."/>
            <person name="Zaremba-Niedzwiedzka K."/>
            <person name="Martijn J."/>
            <person name="Lind A.E."/>
            <person name="van Eijk R."/>
            <person name="Schleper C."/>
            <person name="Guy L."/>
            <person name="Ettema T.J."/>
        </authorList>
    </citation>
    <scope>NUCLEOTIDE SEQUENCE</scope>
</reference>
<feature type="region of interest" description="Disordered" evidence="1">
    <location>
        <begin position="114"/>
        <end position="145"/>
    </location>
</feature>
<evidence type="ECO:0000256" key="1">
    <source>
        <dbReference type="SAM" id="MobiDB-lite"/>
    </source>
</evidence>
<sequence>MYYTLIAYKADSEDVCRGCSMDRFSSDFEIYTNISKDRLVDHIVRLETQELSQGEDDWEIFILFPSNVDPEEPFVELEWPQILYASQLNEALSEIHTEAVEKIAAVEAARKKTTEEAVQAKQKKRKEDEETTARATYKQLKERFE</sequence>